<keyword evidence="2" id="KW-0472">Membrane</keyword>
<reference evidence="3 4" key="1">
    <citation type="submission" date="2019-03" db="EMBL/GenBank/DDBJ databases">
        <title>Root nodule microbial communities of legume samples collected from USA, Mexico and Botswana.</title>
        <authorList>
            <person name="Hirsch A."/>
        </authorList>
    </citation>
    <scope>NUCLEOTIDE SEQUENCE [LARGE SCALE GENOMIC DNA]</scope>
    <source>
        <strain evidence="3 4">55</strain>
    </source>
</reference>
<dbReference type="AlphaFoldDB" id="A0A4R3ZTM9"/>
<evidence type="ECO:0000313" key="3">
    <source>
        <dbReference type="EMBL" id="TCW23726.1"/>
    </source>
</evidence>
<feature type="transmembrane region" description="Helical" evidence="2">
    <location>
        <begin position="80"/>
        <end position="103"/>
    </location>
</feature>
<protein>
    <submittedName>
        <fullName evidence="3">Uncharacterized protein</fullName>
    </submittedName>
</protein>
<sequence length="110" mass="11682">MRVGDGREASGTLPCVTSDDRRPADDPWTPDASASGDAHAPARPRRRGLFVAALIIFAIGVVFTIVAALTPFVLDRDAPTILYLGAMFFTPVGFLLGLAYAILGSRPPRV</sequence>
<evidence type="ECO:0000256" key="1">
    <source>
        <dbReference type="SAM" id="MobiDB-lite"/>
    </source>
</evidence>
<comment type="caution">
    <text evidence="3">The sequence shown here is derived from an EMBL/GenBank/DDBJ whole genome shotgun (WGS) entry which is preliminary data.</text>
</comment>
<gene>
    <name evidence="3" type="ORF">EDD19_11020</name>
</gene>
<name>A0A4R3ZTM9_9ACTN</name>
<organism evidence="3 4">
    <name type="scientific">Dietzia cinnamea</name>
    <dbReference type="NCBI Taxonomy" id="321318"/>
    <lineage>
        <taxon>Bacteria</taxon>
        <taxon>Bacillati</taxon>
        <taxon>Actinomycetota</taxon>
        <taxon>Actinomycetes</taxon>
        <taxon>Mycobacteriales</taxon>
        <taxon>Dietziaceae</taxon>
        <taxon>Dietzia</taxon>
    </lineage>
</organism>
<evidence type="ECO:0000313" key="4">
    <source>
        <dbReference type="Proteomes" id="UP000295805"/>
    </source>
</evidence>
<dbReference type="EMBL" id="SMCX01000010">
    <property type="protein sequence ID" value="TCW23726.1"/>
    <property type="molecule type" value="Genomic_DNA"/>
</dbReference>
<keyword evidence="2" id="KW-0812">Transmembrane</keyword>
<proteinExistence type="predicted"/>
<dbReference type="Proteomes" id="UP000295805">
    <property type="component" value="Unassembled WGS sequence"/>
</dbReference>
<feature type="region of interest" description="Disordered" evidence="1">
    <location>
        <begin position="1"/>
        <end position="42"/>
    </location>
</feature>
<keyword evidence="2" id="KW-1133">Transmembrane helix</keyword>
<evidence type="ECO:0000256" key="2">
    <source>
        <dbReference type="SAM" id="Phobius"/>
    </source>
</evidence>
<feature type="transmembrane region" description="Helical" evidence="2">
    <location>
        <begin position="49"/>
        <end position="74"/>
    </location>
</feature>
<accession>A0A4R3ZTM9</accession>